<accession>A0A4Y2DTV2</accession>
<proteinExistence type="predicted"/>
<organism evidence="1 2">
    <name type="scientific">Araneus ventricosus</name>
    <name type="common">Orbweaver spider</name>
    <name type="synonym">Epeira ventricosa</name>
    <dbReference type="NCBI Taxonomy" id="182803"/>
    <lineage>
        <taxon>Eukaryota</taxon>
        <taxon>Metazoa</taxon>
        <taxon>Ecdysozoa</taxon>
        <taxon>Arthropoda</taxon>
        <taxon>Chelicerata</taxon>
        <taxon>Arachnida</taxon>
        <taxon>Araneae</taxon>
        <taxon>Araneomorphae</taxon>
        <taxon>Entelegynae</taxon>
        <taxon>Araneoidea</taxon>
        <taxon>Araneidae</taxon>
        <taxon>Araneus</taxon>
    </lineage>
</organism>
<evidence type="ECO:0000313" key="1">
    <source>
        <dbReference type="EMBL" id="GBM19456.1"/>
    </source>
</evidence>
<sequence length="135" mass="15403">MEPNEMDVYLDGKRGPGSRWRSSFERNLSNQKKVYLPCWIKTVPNLNYGEMSSHSKSFPQPSVTKRTSFCVFCFLERDYFCFVILDMLSGEWVTGGGISCCCRCCSPGTLSNKIKVSKNSLTSWERRMGGYLQPP</sequence>
<reference evidence="1 2" key="1">
    <citation type="journal article" date="2019" name="Sci. Rep.">
        <title>Orb-weaving spider Araneus ventricosus genome elucidates the spidroin gene catalogue.</title>
        <authorList>
            <person name="Kono N."/>
            <person name="Nakamura H."/>
            <person name="Ohtoshi R."/>
            <person name="Moran D.A.P."/>
            <person name="Shinohara A."/>
            <person name="Yoshida Y."/>
            <person name="Fujiwara M."/>
            <person name="Mori M."/>
            <person name="Tomita M."/>
            <person name="Arakawa K."/>
        </authorList>
    </citation>
    <scope>NUCLEOTIDE SEQUENCE [LARGE SCALE GENOMIC DNA]</scope>
</reference>
<name>A0A4Y2DTV2_ARAVE</name>
<dbReference type="EMBL" id="BGPR01000424">
    <property type="protein sequence ID" value="GBM19456.1"/>
    <property type="molecule type" value="Genomic_DNA"/>
</dbReference>
<evidence type="ECO:0000313" key="2">
    <source>
        <dbReference type="Proteomes" id="UP000499080"/>
    </source>
</evidence>
<keyword evidence="2" id="KW-1185">Reference proteome</keyword>
<protein>
    <submittedName>
        <fullName evidence="1">Uncharacterized protein</fullName>
    </submittedName>
</protein>
<dbReference type="AlphaFoldDB" id="A0A4Y2DTV2"/>
<gene>
    <name evidence="1" type="ORF">AVEN_259360_1</name>
</gene>
<comment type="caution">
    <text evidence="1">The sequence shown here is derived from an EMBL/GenBank/DDBJ whole genome shotgun (WGS) entry which is preliminary data.</text>
</comment>
<dbReference type="Proteomes" id="UP000499080">
    <property type="component" value="Unassembled WGS sequence"/>
</dbReference>